<gene>
    <name evidence="2" type="ORF">NDU88_005193</name>
</gene>
<protein>
    <submittedName>
        <fullName evidence="2">Uncharacterized protein</fullName>
    </submittedName>
</protein>
<sequence length="118" mass="12943">MRADCSRQLAAPLPATTWEKSGTESRFPYPYNEREGVGSPGGRIPEPLRGYLDNADAQTGNPDVRVPGIIKTDEGLSEKRVPKEDAGEGRKKVGDENGGDDERRRTTNPKPCSFKTLQ</sequence>
<feature type="compositionally biased region" description="Basic and acidic residues" evidence="1">
    <location>
        <begin position="71"/>
        <end position="105"/>
    </location>
</feature>
<proteinExistence type="predicted"/>
<accession>A0AAV7WXU5</accession>
<comment type="caution">
    <text evidence="2">The sequence shown here is derived from an EMBL/GenBank/DDBJ whole genome shotgun (WGS) entry which is preliminary data.</text>
</comment>
<dbReference type="EMBL" id="JANPWB010000001">
    <property type="protein sequence ID" value="KAJ1217600.1"/>
    <property type="molecule type" value="Genomic_DNA"/>
</dbReference>
<feature type="region of interest" description="Disordered" evidence="1">
    <location>
        <begin position="1"/>
        <end position="118"/>
    </location>
</feature>
<evidence type="ECO:0000313" key="3">
    <source>
        <dbReference type="Proteomes" id="UP001066276"/>
    </source>
</evidence>
<evidence type="ECO:0000313" key="2">
    <source>
        <dbReference type="EMBL" id="KAJ1217600.1"/>
    </source>
</evidence>
<name>A0AAV7WXU5_PLEWA</name>
<evidence type="ECO:0000256" key="1">
    <source>
        <dbReference type="SAM" id="MobiDB-lite"/>
    </source>
</evidence>
<reference evidence="2" key="1">
    <citation type="journal article" date="2022" name="bioRxiv">
        <title>Sequencing and chromosome-scale assembly of the giantPleurodeles waltlgenome.</title>
        <authorList>
            <person name="Brown T."/>
            <person name="Elewa A."/>
            <person name="Iarovenko S."/>
            <person name="Subramanian E."/>
            <person name="Araus A.J."/>
            <person name="Petzold A."/>
            <person name="Susuki M."/>
            <person name="Suzuki K.-i.T."/>
            <person name="Hayashi T."/>
            <person name="Toyoda A."/>
            <person name="Oliveira C."/>
            <person name="Osipova E."/>
            <person name="Leigh N.D."/>
            <person name="Simon A."/>
            <person name="Yun M.H."/>
        </authorList>
    </citation>
    <scope>NUCLEOTIDE SEQUENCE</scope>
    <source>
        <strain evidence="2">20211129_DDA</strain>
        <tissue evidence="2">Liver</tissue>
    </source>
</reference>
<keyword evidence="3" id="KW-1185">Reference proteome</keyword>
<dbReference type="Proteomes" id="UP001066276">
    <property type="component" value="Chromosome 1_1"/>
</dbReference>
<organism evidence="2 3">
    <name type="scientific">Pleurodeles waltl</name>
    <name type="common">Iberian ribbed newt</name>
    <dbReference type="NCBI Taxonomy" id="8319"/>
    <lineage>
        <taxon>Eukaryota</taxon>
        <taxon>Metazoa</taxon>
        <taxon>Chordata</taxon>
        <taxon>Craniata</taxon>
        <taxon>Vertebrata</taxon>
        <taxon>Euteleostomi</taxon>
        <taxon>Amphibia</taxon>
        <taxon>Batrachia</taxon>
        <taxon>Caudata</taxon>
        <taxon>Salamandroidea</taxon>
        <taxon>Salamandridae</taxon>
        <taxon>Pleurodelinae</taxon>
        <taxon>Pleurodeles</taxon>
    </lineage>
</organism>
<dbReference type="AlphaFoldDB" id="A0AAV7WXU5"/>